<dbReference type="InterPro" id="IPR007371">
    <property type="entry name" value="TPK_catalytic"/>
</dbReference>
<dbReference type="PANTHER" id="PTHR41299:SF1">
    <property type="entry name" value="THIAMINE PYROPHOSPHOKINASE"/>
    <property type="match status" value="1"/>
</dbReference>
<dbReference type="InterPro" id="IPR053149">
    <property type="entry name" value="TPK"/>
</dbReference>
<dbReference type="Pfam" id="PF04265">
    <property type="entry name" value="TPK_B1_binding"/>
    <property type="match status" value="1"/>
</dbReference>
<dbReference type="SUPFAM" id="SSF63999">
    <property type="entry name" value="Thiamin pyrophosphokinase, catalytic domain"/>
    <property type="match status" value="1"/>
</dbReference>
<evidence type="ECO:0000313" key="8">
    <source>
        <dbReference type="Proteomes" id="UP000664545"/>
    </source>
</evidence>
<name>A0A939D6V4_CLOAM</name>
<comment type="caution">
    <text evidence="7">The sequence shown here is derived from an EMBL/GenBank/DDBJ whole genome shotgun (WGS) entry which is preliminary data.</text>
</comment>
<sequence length="213" mass="23789">MSRCIIITAYLEGRIKDSIEIQKNDFIICADGGYRYAKKEKITPHLLIGDLDSFTEKLPDEIQIIKHPVEKDDTDTMLCIKHAVQHNFDEIVLIGGMGGRIDHTLSNLQSMSWTADYWTSQNDKHKISMRDAKNQVIILQNNSILLEGNIGDKISLISYSEKCSGIFTQGLKWPLSDATLTNSFPVGISNEFTDTAAAVSVEEGKLLIVLSKD</sequence>
<evidence type="ECO:0000256" key="4">
    <source>
        <dbReference type="ARBA" id="ARBA00022840"/>
    </source>
</evidence>
<dbReference type="GO" id="GO:0016301">
    <property type="term" value="F:kinase activity"/>
    <property type="evidence" value="ECO:0007669"/>
    <property type="project" value="UniProtKB-KW"/>
</dbReference>
<dbReference type="GO" id="GO:0004788">
    <property type="term" value="F:thiamine diphosphokinase activity"/>
    <property type="evidence" value="ECO:0007669"/>
    <property type="project" value="UniProtKB-UniRule"/>
</dbReference>
<keyword evidence="3" id="KW-0418">Kinase</keyword>
<reference evidence="7" key="1">
    <citation type="submission" date="2021-02" db="EMBL/GenBank/DDBJ databases">
        <title>Abyssanaerobacter marinus gen.nov., sp., nov, anaerobic bacterium isolated from the Onnuri vent field of Indian Ocean and suggestion of Mogibacteriaceae fam. nov., and proposal of reclassification of ambiguous this family's genus member.</title>
        <authorList>
            <person name="Kim Y.J."/>
            <person name="Yang J.-A."/>
        </authorList>
    </citation>
    <scope>NUCLEOTIDE SEQUENCE</scope>
    <source>
        <strain evidence="7">DSM 2634</strain>
    </source>
</reference>
<organism evidence="7 8">
    <name type="scientific">Clostridium aminobutyricum</name>
    <dbReference type="NCBI Taxonomy" id="33953"/>
    <lineage>
        <taxon>Bacteria</taxon>
        <taxon>Bacillati</taxon>
        <taxon>Bacillota</taxon>
        <taxon>Clostridia</taxon>
        <taxon>Eubacteriales</taxon>
        <taxon>Clostridiaceae</taxon>
        <taxon>Clostridium</taxon>
    </lineage>
</organism>
<dbReference type="SUPFAM" id="SSF63862">
    <property type="entry name" value="Thiamin pyrophosphokinase, substrate-binding domain"/>
    <property type="match status" value="1"/>
</dbReference>
<dbReference type="GO" id="GO:0006772">
    <property type="term" value="P:thiamine metabolic process"/>
    <property type="evidence" value="ECO:0007669"/>
    <property type="project" value="UniProtKB-UniRule"/>
</dbReference>
<evidence type="ECO:0000256" key="1">
    <source>
        <dbReference type="ARBA" id="ARBA00022679"/>
    </source>
</evidence>
<keyword evidence="4" id="KW-0067">ATP-binding</keyword>
<dbReference type="InterPro" id="IPR006282">
    <property type="entry name" value="Thi_PPkinase"/>
</dbReference>
<evidence type="ECO:0000259" key="6">
    <source>
        <dbReference type="SMART" id="SM00983"/>
    </source>
</evidence>
<dbReference type="GO" id="GO:0030975">
    <property type="term" value="F:thiamine binding"/>
    <property type="evidence" value="ECO:0007669"/>
    <property type="project" value="InterPro"/>
</dbReference>
<gene>
    <name evidence="7" type="ORF">JYB65_02185</name>
</gene>
<proteinExistence type="predicted"/>
<keyword evidence="1 7" id="KW-0808">Transferase</keyword>
<dbReference type="Proteomes" id="UP000664545">
    <property type="component" value="Unassembled WGS sequence"/>
</dbReference>
<accession>A0A939D6V4</accession>
<dbReference type="CDD" id="cd07995">
    <property type="entry name" value="TPK"/>
    <property type="match status" value="1"/>
</dbReference>
<dbReference type="GO" id="GO:0005524">
    <property type="term" value="F:ATP binding"/>
    <property type="evidence" value="ECO:0007669"/>
    <property type="project" value="UniProtKB-KW"/>
</dbReference>
<dbReference type="NCBIfam" id="TIGR01378">
    <property type="entry name" value="thi_PPkinase"/>
    <property type="match status" value="1"/>
</dbReference>
<dbReference type="InterPro" id="IPR007373">
    <property type="entry name" value="Thiamin_PyroPKinase_B1-bd"/>
</dbReference>
<dbReference type="RefSeq" id="WP_206580954.1">
    <property type="nucleotide sequence ID" value="NZ_JAFJZZ010000001.1"/>
</dbReference>
<evidence type="ECO:0000256" key="2">
    <source>
        <dbReference type="ARBA" id="ARBA00022741"/>
    </source>
</evidence>
<dbReference type="Pfam" id="PF04263">
    <property type="entry name" value="TPK_catalytic"/>
    <property type="match status" value="1"/>
</dbReference>
<dbReference type="InterPro" id="IPR036759">
    <property type="entry name" value="TPK_catalytic_sf"/>
</dbReference>
<dbReference type="EMBL" id="JAFJZZ010000001">
    <property type="protein sequence ID" value="MBN7772160.1"/>
    <property type="molecule type" value="Genomic_DNA"/>
</dbReference>
<dbReference type="SMART" id="SM00983">
    <property type="entry name" value="TPK_B1_binding"/>
    <property type="match status" value="1"/>
</dbReference>
<dbReference type="PANTHER" id="PTHR41299">
    <property type="entry name" value="THIAMINE PYROPHOSPHOKINASE"/>
    <property type="match status" value="1"/>
</dbReference>
<dbReference type="Gene3D" id="3.40.50.10240">
    <property type="entry name" value="Thiamin pyrophosphokinase, catalytic domain"/>
    <property type="match status" value="1"/>
</dbReference>
<keyword evidence="2" id="KW-0547">Nucleotide-binding</keyword>
<evidence type="ECO:0000256" key="3">
    <source>
        <dbReference type="ARBA" id="ARBA00022777"/>
    </source>
</evidence>
<dbReference type="GO" id="GO:0009229">
    <property type="term" value="P:thiamine diphosphate biosynthetic process"/>
    <property type="evidence" value="ECO:0007669"/>
    <property type="project" value="InterPro"/>
</dbReference>
<dbReference type="EC" id="2.7.6.2" evidence="5"/>
<feature type="domain" description="Thiamin pyrophosphokinase thiamin-binding" evidence="6">
    <location>
        <begin position="148"/>
        <end position="207"/>
    </location>
</feature>
<dbReference type="InterPro" id="IPR036371">
    <property type="entry name" value="TPK_B1-bd_sf"/>
</dbReference>
<dbReference type="AlphaFoldDB" id="A0A939D6V4"/>
<evidence type="ECO:0000256" key="5">
    <source>
        <dbReference type="NCBIfam" id="TIGR01378"/>
    </source>
</evidence>
<evidence type="ECO:0000313" key="7">
    <source>
        <dbReference type="EMBL" id="MBN7772160.1"/>
    </source>
</evidence>
<keyword evidence="8" id="KW-1185">Reference proteome</keyword>
<protein>
    <recommendedName>
        <fullName evidence="5">Thiamine diphosphokinase</fullName>
        <ecNumber evidence="5">2.7.6.2</ecNumber>
    </recommendedName>
</protein>